<sequence length="569" mass="62330">MLKRGGWWGSWELDCQCWKPKADRDESLVWRLSRRLATECLFSETGTRIGQTGFITSGIIDFSPLEAGMADSIKSPSKDSSKPLSSTNLHDNDIGLSQNVTFSVSACGNYLLVMTRSMIYIYHLKCKRHGENVDIEFMCNLHCPEDVCTATIDTSGPKFVVAALLRGRMGMVCEVEKASAYTMTQAPAVFLKRQLTYERLSTASTLNEVVTASAKHVYGIPTQYDPAGQPDGVLLRETAKKYYHNICSEDDSPHSVSIYPSHQCVAFGCSSGFELHWVDKDTKKSCRKLVPTSRPSETLRLLPHYCEISAGIASKTDHCATGKSLYSTPQSPSSNRKILNIKCKGLPINDGLHLLFVDAYTGFLCMGSDAPLGSAESLTRALICIPPLAVDEKHGSTPDIFTAGSDLRWGLRIVAAYRSSIVLYSVPADVLKIVQRERERQGDGVIADSDLARDTFLANNSGTQSQNGDWTFLLDNSCQTTSMMWPFTICGKQIGQMVDITNLALQTSHGSVRVWGFDSTGKARIFDIDTFTSPTIAAEDVALKSVKLDSDGSVASAKLMNRVEVGLLS</sequence>
<organism evidence="1 2">
    <name type="scientific">Paecilomyces lecythidis</name>
    <dbReference type="NCBI Taxonomy" id="3004212"/>
    <lineage>
        <taxon>Eukaryota</taxon>
        <taxon>Fungi</taxon>
        <taxon>Dikarya</taxon>
        <taxon>Ascomycota</taxon>
        <taxon>Pezizomycotina</taxon>
        <taxon>Eurotiomycetes</taxon>
        <taxon>Eurotiomycetidae</taxon>
        <taxon>Eurotiales</taxon>
        <taxon>Thermoascaceae</taxon>
        <taxon>Paecilomyces</taxon>
    </lineage>
</organism>
<dbReference type="Proteomes" id="UP001583193">
    <property type="component" value="Unassembled WGS sequence"/>
</dbReference>
<evidence type="ECO:0000313" key="1">
    <source>
        <dbReference type="EMBL" id="KAL1882516.1"/>
    </source>
</evidence>
<comment type="caution">
    <text evidence="1">The sequence shown here is derived from an EMBL/GenBank/DDBJ whole genome shotgun (WGS) entry which is preliminary data.</text>
</comment>
<proteinExistence type="predicted"/>
<reference evidence="1 2" key="1">
    <citation type="journal article" date="2024" name="IMA Fungus">
        <title>IMA Genome - F19 : A genome assembly and annotation guide to empower mycologists, including annotated draft genome sequences of Ceratocystis pirilliformis, Diaporthe australafricana, Fusarium ophioides, Paecilomyces lecythidis, and Sporothrix stenoceras.</title>
        <authorList>
            <person name="Aylward J."/>
            <person name="Wilson A.M."/>
            <person name="Visagie C.M."/>
            <person name="Spraker J."/>
            <person name="Barnes I."/>
            <person name="Buitendag C."/>
            <person name="Ceriani C."/>
            <person name="Del Mar Angel L."/>
            <person name="du Plessis D."/>
            <person name="Fuchs T."/>
            <person name="Gasser K."/>
            <person name="Kramer D."/>
            <person name="Li W."/>
            <person name="Munsamy K."/>
            <person name="Piso A."/>
            <person name="Price J.L."/>
            <person name="Sonnekus B."/>
            <person name="Thomas C."/>
            <person name="van der Nest A."/>
            <person name="van Dijk A."/>
            <person name="van Heerden A."/>
            <person name="van Vuuren N."/>
            <person name="Yilmaz N."/>
            <person name="Duong T.A."/>
            <person name="van der Merwe N.A."/>
            <person name="Wingfield M.J."/>
            <person name="Wingfield B.D."/>
        </authorList>
    </citation>
    <scope>NUCLEOTIDE SEQUENCE [LARGE SCALE GENOMIC DNA]</scope>
    <source>
        <strain evidence="1 2">CMW 18167</strain>
    </source>
</reference>
<gene>
    <name evidence="1" type="ORF">Plec18167_002932</name>
</gene>
<keyword evidence="2" id="KW-1185">Reference proteome</keyword>
<dbReference type="EMBL" id="JAVDPF010000006">
    <property type="protein sequence ID" value="KAL1882516.1"/>
    <property type="molecule type" value="Genomic_DNA"/>
</dbReference>
<accession>A0ABR3Y2M5</accession>
<name>A0ABR3Y2M5_9EURO</name>
<evidence type="ECO:0000313" key="2">
    <source>
        <dbReference type="Proteomes" id="UP001583193"/>
    </source>
</evidence>
<protein>
    <submittedName>
        <fullName evidence="1">Uncharacterized protein</fullName>
    </submittedName>
</protein>